<proteinExistence type="predicted"/>
<keyword evidence="2" id="KW-1185">Reference proteome</keyword>
<comment type="caution">
    <text evidence="1">The sequence shown here is derived from an EMBL/GenBank/DDBJ whole genome shotgun (WGS) entry which is preliminary data.</text>
</comment>
<gene>
    <name evidence="1" type="ORF">DVH24_037945</name>
</gene>
<protein>
    <submittedName>
        <fullName evidence="1">Uncharacterized protein</fullName>
    </submittedName>
</protein>
<dbReference type="Proteomes" id="UP000290289">
    <property type="component" value="Chromosome 5"/>
</dbReference>
<organism evidence="1 2">
    <name type="scientific">Malus domestica</name>
    <name type="common">Apple</name>
    <name type="synonym">Pyrus malus</name>
    <dbReference type="NCBI Taxonomy" id="3750"/>
    <lineage>
        <taxon>Eukaryota</taxon>
        <taxon>Viridiplantae</taxon>
        <taxon>Streptophyta</taxon>
        <taxon>Embryophyta</taxon>
        <taxon>Tracheophyta</taxon>
        <taxon>Spermatophyta</taxon>
        <taxon>Magnoliopsida</taxon>
        <taxon>eudicotyledons</taxon>
        <taxon>Gunneridae</taxon>
        <taxon>Pentapetalae</taxon>
        <taxon>rosids</taxon>
        <taxon>fabids</taxon>
        <taxon>Rosales</taxon>
        <taxon>Rosaceae</taxon>
        <taxon>Amygdaloideae</taxon>
        <taxon>Maleae</taxon>
        <taxon>Malus</taxon>
    </lineage>
</organism>
<sequence>MENPSAVLNSSITENQFPALHAYLISLPAMNAHVSAALNSLEASMHVAFCEALAPIRHELSLLRYDLALLAAEMSSDDAEISDLDLQKLPRLGIQDREGSAQRLPLKIQVHSIPPLLSSSPLLSTMANSPVQPPHSNDFVSATIPLRNVEKTRPVVM</sequence>
<reference evidence="1 2" key="1">
    <citation type="submission" date="2018-10" db="EMBL/GenBank/DDBJ databases">
        <title>A high-quality apple genome assembly.</title>
        <authorList>
            <person name="Hu J."/>
        </authorList>
    </citation>
    <scope>NUCLEOTIDE SEQUENCE [LARGE SCALE GENOMIC DNA]</scope>
    <source>
        <strain evidence="2">cv. HFTH1</strain>
        <tissue evidence="1">Young leaf</tissue>
    </source>
</reference>
<dbReference type="AlphaFoldDB" id="A0A498JZ75"/>
<dbReference type="EMBL" id="RDQH01000331">
    <property type="protein sequence ID" value="RXI00397.1"/>
    <property type="molecule type" value="Genomic_DNA"/>
</dbReference>
<evidence type="ECO:0000313" key="2">
    <source>
        <dbReference type="Proteomes" id="UP000290289"/>
    </source>
</evidence>
<name>A0A498JZ75_MALDO</name>
<evidence type="ECO:0000313" key="1">
    <source>
        <dbReference type="EMBL" id="RXI00397.1"/>
    </source>
</evidence>
<accession>A0A498JZ75</accession>